<dbReference type="EMBL" id="AP014854">
    <property type="protein sequence ID" value="BAR99070.1"/>
    <property type="molecule type" value="Genomic_DNA"/>
</dbReference>
<gene>
    <name evidence="1" type="ORF">BV133_1477</name>
</gene>
<dbReference type="AlphaFoldDB" id="A0A182D0R3"/>
<organism evidence="1">
    <name type="scientific">Blastochloris viridis</name>
    <name type="common">Rhodopseudomonas viridis</name>
    <dbReference type="NCBI Taxonomy" id="1079"/>
    <lineage>
        <taxon>Bacteria</taxon>
        <taxon>Pseudomonadati</taxon>
        <taxon>Pseudomonadota</taxon>
        <taxon>Alphaproteobacteria</taxon>
        <taxon>Hyphomicrobiales</taxon>
        <taxon>Blastochloridaceae</taxon>
        <taxon>Blastochloris</taxon>
    </lineage>
</organism>
<accession>A0A182D0R3</accession>
<reference evidence="1" key="1">
    <citation type="journal article" date="2015" name="Genome Announc.">
        <title>Complete Genome Sequence of the Bacteriochlorophyll b-Producing Photosynthetic Bacterium Blastochloris viridis.</title>
        <authorList>
            <person name="Tsukatani Y."/>
            <person name="Hirose Y."/>
            <person name="Harada J."/>
            <person name="Misawa N."/>
            <person name="Mori K."/>
            <person name="Inoue K."/>
            <person name="Tamiaki H."/>
        </authorList>
    </citation>
    <scope>NUCLEOTIDE SEQUENCE [LARGE SCALE GENOMIC DNA]</scope>
    <source>
        <strain evidence="1">DSM 133</strain>
    </source>
</reference>
<name>A0A182D0R3_BLAVI</name>
<sequence length="39" mass="4291">MTQYTHEIRNLISNHFVNVFYAAAAGVGSDRNPDHTVSG</sequence>
<proteinExistence type="predicted"/>
<evidence type="ECO:0000313" key="1">
    <source>
        <dbReference type="EMBL" id="BAR99070.1"/>
    </source>
</evidence>
<protein>
    <submittedName>
        <fullName evidence="1">Uncharacterized protein</fullName>
    </submittedName>
</protein>